<evidence type="ECO:0000256" key="5">
    <source>
        <dbReference type="ARBA" id="ARBA00011261"/>
    </source>
</evidence>
<evidence type="ECO:0000256" key="3">
    <source>
        <dbReference type="ARBA" id="ARBA00004637"/>
    </source>
</evidence>
<protein>
    <recommendedName>
        <fullName evidence="6">NADH dehydrogenase [ubiquinone] iron-sulfur protein 5</fullName>
    </recommendedName>
    <alternativeName>
        <fullName evidence="14">Complex I-15 kDa</fullName>
    </alternativeName>
    <alternativeName>
        <fullName evidence="15">NADH-ubiquinone oxidoreductase 15 kDa subunit</fullName>
    </alternativeName>
</protein>
<evidence type="ECO:0000256" key="10">
    <source>
        <dbReference type="ARBA" id="ARBA00022982"/>
    </source>
</evidence>
<dbReference type="GO" id="GO:0005743">
    <property type="term" value="C:mitochondrial inner membrane"/>
    <property type="evidence" value="ECO:0007669"/>
    <property type="project" value="UniProtKB-SubCell"/>
</dbReference>
<evidence type="ECO:0000256" key="9">
    <source>
        <dbReference type="ARBA" id="ARBA00022792"/>
    </source>
</evidence>
<dbReference type="KEGG" id="ccar:109111639"/>
<accession>A0A9Q9VJX3</accession>
<dbReference type="Proteomes" id="UP001155660">
    <property type="component" value="Chromosome A19"/>
</dbReference>
<comment type="function">
    <text evidence="1">Accessory subunit of the mitochondrial membrane respiratory chain NADH dehydrogenase (Complex I), that is believed not to be involved in catalysis. Complex I functions in the transfer of electrons from NADH to the respiratory chain. The immediate electron acceptor for the enzyme is believed to be ubiquinone.</text>
</comment>
<name>A0A9Q9VJX3_CYPCA</name>
<feature type="disulfide bond" evidence="16">
    <location>
        <begin position="33"/>
        <end position="66"/>
    </location>
</feature>
<keyword evidence="8" id="KW-0679">Respiratory chain</keyword>
<keyword evidence="13 16" id="KW-1015">Disulfide bond</keyword>
<comment type="similarity">
    <text evidence="4">Belongs to the complex I NDUFS5 subunit family.</text>
</comment>
<evidence type="ECO:0000256" key="2">
    <source>
        <dbReference type="ARBA" id="ARBA00004569"/>
    </source>
</evidence>
<dbReference type="RefSeq" id="XP_018980143.2">
    <property type="nucleotide sequence ID" value="XM_019124598.2"/>
</dbReference>
<evidence type="ECO:0000256" key="4">
    <source>
        <dbReference type="ARBA" id="ARBA00007372"/>
    </source>
</evidence>
<evidence type="ECO:0000256" key="12">
    <source>
        <dbReference type="ARBA" id="ARBA00023136"/>
    </source>
</evidence>
<evidence type="ECO:0000256" key="8">
    <source>
        <dbReference type="ARBA" id="ARBA00022660"/>
    </source>
</evidence>
<keyword evidence="7" id="KW-0813">Transport</keyword>
<proteinExistence type="inferred from homology"/>
<evidence type="ECO:0000256" key="1">
    <source>
        <dbReference type="ARBA" id="ARBA00003195"/>
    </source>
</evidence>
<dbReference type="AlphaFoldDB" id="A0A9Q9VJX3"/>
<evidence type="ECO:0000256" key="7">
    <source>
        <dbReference type="ARBA" id="ARBA00022448"/>
    </source>
</evidence>
<keyword evidence="12" id="KW-0472">Membrane</keyword>
<keyword evidence="11" id="KW-0496">Mitochondrion</keyword>
<dbReference type="PROSITE" id="PS51808">
    <property type="entry name" value="CHCH"/>
    <property type="match status" value="1"/>
</dbReference>
<evidence type="ECO:0000256" key="15">
    <source>
        <dbReference type="ARBA" id="ARBA00032739"/>
    </source>
</evidence>
<sequence>MPFLDLQSRLGINLDQWLLAQSGEQPQKRVARCHAFEKEWIECAHGIGQTRAKSECKLELEDFYECMHRRKTQQRLYEVRKQREKMIKEGTYTPQPHNKTINKAIPLNKQPQTNTLNTVILLYSCFLTYVL</sequence>
<evidence type="ECO:0000256" key="6">
    <source>
        <dbReference type="ARBA" id="ARBA00013482"/>
    </source>
</evidence>
<keyword evidence="9" id="KW-0999">Mitochondrion inner membrane</keyword>
<evidence type="ECO:0000256" key="13">
    <source>
        <dbReference type="ARBA" id="ARBA00023157"/>
    </source>
</evidence>
<evidence type="ECO:0000256" key="14">
    <source>
        <dbReference type="ARBA" id="ARBA00031222"/>
    </source>
</evidence>
<evidence type="ECO:0000256" key="16">
    <source>
        <dbReference type="PIRSR" id="PIRSR619342-50"/>
    </source>
</evidence>
<comment type="subcellular location">
    <subcellularLocation>
        <location evidence="3">Mitochondrion inner membrane</location>
        <topology evidence="3">Peripheral membrane protein</topology>
    </subcellularLocation>
    <subcellularLocation>
        <location evidence="2">Mitochondrion intermembrane space</location>
    </subcellularLocation>
</comment>
<evidence type="ECO:0000256" key="11">
    <source>
        <dbReference type="ARBA" id="ARBA00023128"/>
    </source>
</evidence>
<dbReference type="GeneID" id="109111639"/>
<dbReference type="InterPro" id="IPR019342">
    <property type="entry name" value="NADH_UbQ_OxRdtase_FeS-su5"/>
</dbReference>
<evidence type="ECO:0000313" key="17">
    <source>
        <dbReference type="RefSeq" id="XP_018980143.2"/>
    </source>
</evidence>
<organism evidence="17">
    <name type="scientific">Cyprinus carpio</name>
    <name type="common">Common carp</name>
    <dbReference type="NCBI Taxonomy" id="7962"/>
    <lineage>
        <taxon>Eukaryota</taxon>
        <taxon>Metazoa</taxon>
        <taxon>Chordata</taxon>
        <taxon>Craniata</taxon>
        <taxon>Vertebrata</taxon>
        <taxon>Euteleostomi</taxon>
        <taxon>Actinopterygii</taxon>
        <taxon>Neopterygii</taxon>
        <taxon>Teleostei</taxon>
        <taxon>Ostariophysi</taxon>
        <taxon>Cypriniformes</taxon>
        <taxon>Cyprinidae</taxon>
        <taxon>Cyprininae</taxon>
        <taxon>Cyprinus</taxon>
    </lineage>
</organism>
<dbReference type="PANTHER" id="PTHR15224">
    <property type="entry name" value="NADH DEHYDROGENASE [UBIQUINONE] IRON-SULFUR PROTEIN 5"/>
    <property type="match status" value="1"/>
</dbReference>
<dbReference type="Pfam" id="PF10200">
    <property type="entry name" value="Ndufs5"/>
    <property type="match status" value="1"/>
</dbReference>
<dbReference type="GO" id="GO:0005758">
    <property type="term" value="C:mitochondrial intermembrane space"/>
    <property type="evidence" value="ECO:0007669"/>
    <property type="project" value="UniProtKB-SubCell"/>
</dbReference>
<dbReference type="PANTHER" id="PTHR15224:SF1">
    <property type="entry name" value="NADH DEHYDROGENASE [UBIQUINONE] IRON-SULFUR PROTEIN 5"/>
    <property type="match status" value="1"/>
</dbReference>
<comment type="subunit">
    <text evidence="5">Mammalian complex I is composed of 45 different subunits. This is a component of the iron-sulfur (IP) fragment of the enzyme.</text>
</comment>
<reference evidence="17" key="1">
    <citation type="submission" date="2025-08" db="UniProtKB">
        <authorList>
            <consortium name="RefSeq"/>
        </authorList>
    </citation>
    <scope>IDENTIFICATION</scope>
    <source>
        <tissue evidence="17">Muscle</tissue>
    </source>
</reference>
<feature type="disulfide bond" evidence="16">
    <location>
        <begin position="43"/>
        <end position="56"/>
    </location>
</feature>
<dbReference type="OrthoDB" id="9992197at2759"/>
<keyword evidence="10" id="KW-0249">Electron transport</keyword>
<dbReference type="GO" id="GO:0032981">
    <property type="term" value="P:mitochondrial respiratory chain complex I assembly"/>
    <property type="evidence" value="ECO:0007669"/>
    <property type="project" value="TreeGrafter"/>
</dbReference>
<gene>
    <name evidence="17" type="primary">LOC109111639</name>
</gene>
<dbReference type="CDD" id="cd24141">
    <property type="entry name" value="NDUFS5-like"/>
    <property type="match status" value="1"/>
</dbReference>